<feature type="non-terminal residue" evidence="2">
    <location>
        <position position="1"/>
    </location>
</feature>
<reference evidence="2" key="1">
    <citation type="submission" date="2018-05" db="EMBL/GenBank/DDBJ databases">
        <title>Draft genome of Mucuna pruriens seed.</title>
        <authorList>
            <person name="Nnadi N.E."/>
            <person name="Vos R."/>
            <person name="Hasami M.H."/>
            <person name="Devisetty U.K."/>
            <person name="Aguiy J.C."/>
        </authorList>
    </citation>
    <scope>NUCLEOTIDE SEQUENCE [LARGE SCALE GENOMIC DNA]</scope>
    <source>
        <strain evidence="2">JCA_2017</strain>
    </source>
</reference>
<comment type="caution">
    <text evidence="2">The sequence shown here is derived from an EMBL/GenBank/DDBJ whole genome shotgun (WGS) entry which is preliminary data.</text>
</comment>
<sequence length="106" mass="12751">AKGQEEKRGEKKNLTKRGEKEDERKIPAKKEKEESTIRLHIKTKEMWRISKELHRAPLDAFKCRIPSFVGDVLAYFNYDDYEKFRMAMYEFIGYALVWLNQLCEEM</sequence>
<dbReference type="EMBL" id="QJKJ01011622">
    <property type="protein sequence ID" value="RDX70644.1"/>
    <property type="molecule type" value="Genomic_DNA"/>
</dbReference>
<gene>
    <name evidence="2" type="ORF">CR513_50095</name>
</gene>
<organism evidence="2 3">
    <name type="scientific">Mucuna pruriens</name>
    <name type="common">Velvet bean</name>
    <name type="synonym">Dolichos pruriens</name>
    <dbReference type="NCBI Taxonomy" id="157652"/>
    <lineage>
        <taxon>Eukaryota</taxon>
        <taxon>Viridiplantae</taxon>
        <taxon>Streptophyta</taxon>
        <taxon>Embryophyta</taxon>
        <taxon>Tracheophyta</taxon>
        <taxon>Spermatophyta</taxon>
        <taxon>Magnoliopsida</taxon>
        <taxon>eudicotyledons</taxon>
        <taxon>Gunneridae</taxon>
        <taxon>Pentapetalae</taxon>
        <taxon>rosids</taxon>
        <taxon>fabids</taxon>
        <taxon>Fabales</taxon>
        <taxon>Fabaceae</taxon>
        <taxon>Papilionoideae</taxon>
        <taxon>50 kb inversion clade</taxon>
        <taxon>NPAAA clade</taxon>
        <taxon>indigoferoid/millettioid clade</taxon>
        <taxon>Phaseoleae</taxon>
        <taxon>Mucuna</taxon>
    </lineage>
</organism>
<evidence type="ECO:0000313" key="2">
    <source>
        <dbReference type="EMBL" id="RDX70644.1"/>
    </source>
</evidence>
<protein>
    <submittedName>
        <fullName evidence="2">Uncharacterized protein</fullName>
    </submittedName>
</protein>
<keyword evidence="3" id="KW-1185">Reference proteome</keyword>
<feature type="region of interest" description="Disordered" evidence="1">
    <location>
        <begin position="1"/>
        <end position="31"/>
    </location>
</feature>
<dbReference type="Proteomes" id="UP000257109">
    <property type="component" value="Unassembled WGS sequence"/>
</dbReference>
<dbReference type="AlphaFoldDB" id="A0A371EXB7"/>
<evidence type="ECO:0000256" key="1">
    <source>
        <dbReference type="SAM" id="MobiDB-lite"/>
    </source>
</evidence>
<name>A0A371EXB7_MUCPR</name>
<evidence type="ECO:0000313" key="3">
    <source>
        <dbReference type="Proteomes" id="UP000257109"/>
    </source>
</evidence>
<accession>A0A371EXB7</accession>
<proteinExistence type="predicted"/>
<feature type="non-terminal residue" evidence="2">
    <location>
        <position position="106"/>
    </location>
</feature>